<protein>
    <submittedName>
        <fullName evidence="2">Uncharacterized protein</fullName>
    </submittedName>
</protein>
<dbReference type="AlphaFoldDB" id="A0A835EGZ9"/>
<organism evidence="2 3">
    <name type="scientific">Digitaria exilis</name>
    <dbReference type="NCBI Taxonomy" id="1010633"/>
    <lineage>
        <taxon>Eukaryota</taxon>
        <taxon>Viridiplantae</taxon>
        <taxon>Streptophyta</taxon>
        <taxon>Embryophyta</taxon>
        <taxon>Tracheophyta</taxon>
        <taxon>Spermatophyta</taxon>
        <taxon>Magnoliopsida</taxon>
        <taxon>Liliopsida</taxon>
        <taxon>Poales</taxon>
        <taxon>Poaceae</taxon>
        <taxon>PACMAD clade</taxon>
        <taxon>Panicoideae</taxon>
        <taxon>Panicodae</taxon>
        <taxon>Paniceae</taxon>
        <taxon>Anthephorinae</taxon>
        <taxon>Digitaria</taxon>
    </lineage>
</organism>
<dbReference type="EMBL" id="JACEFO010001972">
    <property type="protein sequence ID" value="KAF8690560.1"/>
    <property type="molecule type" value="Genomic_DNA"/>
</dbReference>
<dbReference type="PANTHER" id="PTHR33377:SF30">
    <property type="entry name" value="OS07G0117000 PROTEIN"/>
    <property type="match status" value="1"/>
</dbReference>
<dbReference type="PANTHER" id="PTHR33377">
    <property type="entry name" value="OS10G0134700 PROTEIN-RELATED"/>
    <property type="match status" value="1"/>
</dbReference>
<comment type="caution">
    <text evidence="2">The sequence shown here is derived from an EMBL/GenBank/DDBJ whole genome shotgun (WGS) entry which is preliminary data.</text>
</comment>
<keyword evidence="3" id="KW-1185">Reference proteome</keyword>
<evidence type="ECO:0000313" key="2">
    <source>
        <dbReference type="EMBL" id="KAF8690560.1"/>
    </source>
</evidence>
<feature type="region of interest" description="Disordered" evidence="1">
    <location>
        <begin position="205"/>
        <end position="276"/>
    </location>
</feature>
<evidence type="ECO:0000313" key="3">
    <source>
        <dbReference type="Proteomes" id="UP000636709"/>
    </source>
</evidence>
<name>A0A835EGZ9_9POAL</name>
<feature type="compositionally biased region" description="Basic and acidic residues" evidence="1">
    <location>
        <begin position="223"/>
        <end position="234"/>
    </location>
</feature>
<sequence>MTAAAPAVEETLNSLQRLLHRAHVIVEESEERIVTNQAMLRQLNRLRKEMYRGYHTLDTLRCRAPDADGDDHNRAVAADPQKAQRPLGLDLRPDRGRPTLMVGGPLSSALYREGVGATARNTKGLVLRRREAPPLPSSPFPAKAGGVLKSHGYIIYSDRRCPSADLHQRTRNGINRAIQHLYTRCAQEDAPRHRDAGALARKDTTTEPFDGGAFTGPAAAPCLDDRREREQREWGKKRKKRRGPGHGEIHGAVAEVEARRRGGARGGEISAATEGEEKVPRVAAPFYTQRKRRRAIEAGSIAAPRWAELAAQAQPTQYERARAVRASASRAVDREPSRPTEPSREQSELGRSARRWADRPSRDVRFGPYGRPE</sequence>
<feature type="region of interest" description="Disordered" evidence="1">
    <location>
        <begin position="312"/>
        <end position="373"/>
    </location>
</feature>
<feature type="compositionally biased region" description="Basic and acidic residues" evidence="1">
    <location>
        <begin position="331"/>
        <end position="348"/>
    </location>
</feature>
<proteinExistence type="predicted"/>
<accession>A0A835EGZ9</accession>
<gene>
    <name evidence="2" type="ORF">HU200_040924</name>
</gene>
<evidence type="ECO:0000256" key="1">
    <source>
        <dbReference type="SAM" id="MobiDB-lite"/>
    </source>
</evidence>
<reference evidence="2" key="1">
    <citation type="submission" date="2020-07" db="EMBL/GenBank/DDBJ databases">
        <title>Genome sequence and genetic diversity analysis of an under-domesticated orphan crop, white fonio (Digitaria exilis).</title>
        <authorList>
            <person name="Bennetzen J.L."/>
            <person name="Chen S."/>
            <person name="Ma X."/>
            <person name="Wang X."/>
            <person name="Yssel A.E.J."/>
            <person name="Chaluvadi S.R."/>
            <person name="Johnson M."/>
            <person name="Gangashetty P."/>
            <person name="Hamidou F."/>
            <person name="Sanogo M.D."/>
            <person name="Zwaenepoel A."/>
            <person name="Wallace J."/>
            <person name="Van De Peer Y."/>
            <person name="Van Deynze A."/>
        </authorList>
    </citation>
    <scope>NUCLEOTIDE SEQUENCE</scope>
    <source>
        <tissue evidence="2">Leaves</tissue>
    </source>
</reference>
<feature type="compositionally biased region" description="Basic residues" evidence="1">
    <location>
        <begin position="235"/>
        <end position="244"/>
    </location>
</feature>
<feature type="compositionally biased region" description="Basic and acidic residues" evidence="1">
    <location>
        <begin position="355"/>
        <end position="365"/>
    </location>
</feature>
<dbReference type="Proteomes" id="UP000636709">
    <property type="component" value="Unassembled WGS sequence"/>
</dbReference>